<accession>A0A2P2P4S8</accession>
<dbReference type="AlphaFoldDB" id="A0A2P2P4S8"/>
<proteinExistence type="predicted"/>
<protein>
    <submittedName>
        <fullName evidence="1">Uncharacterized protein</fullName>
    </submittedName>
</protein>
<name>A0A2P2P4S8_RHIMU</name>
<dbReference type="EMBL" id="GGEC01069280">
    <property type="protein sequence ID" value="MBX49764.1"/>
    <property type="molecule type" value="Transcribed_RNA"/>
</dbReference>
<reference evidence="1" key="1">
    <citation type="submission" date="2018-02" db="EMBL/GenBank/DDBJ databases">
        <title>Rhizophora mucronata_Transcriptome.</title>
        <authorList>
            <person name="Meera S.P."/>
            <person name="Sreeshan A."/>
            <person name="Augustine A."/>
        </authorList>
    </citation>
    <scope>NUCLEOTIDE SEQUENCE</scope>
    <source>
        <tissue evidence="1">Leaf</tissue>
    </source>
</reference>
<sequence>MFMSPVSFQVTNLKHNEPTKFLSQRRKIIKFTIDKRNEMNAHF</sequence>
<organism evidence="1">
    <name type="scientific">Rhizophora mucronata</name>
    <name type="common">Asiatic mangrove</name>
    <dbReference type="NCBI Taxonomy" id="61149"/>
    <lineage>
        <taxon>Eukaryota</taxon>
        <taxon>Viridiplantae</taxon>
        <taxon>Streptophyta</taxon>
        <taxon>Embryophyta</taxon>
        <taxon>Tracheophyta</taxon>
        <taxon>Spermatophyta</taxon>
        <taxon>Magnoliopsida</taxon>
        <taxon>eudicotyledons</taxon>
        <taxon>Gunneridae</taxon>
        <taxon>Pentapetalae</taxon>
        <taxon>rosids</taxon>
        <taxon>fabids</taxon>
        <taxon>Malpighiales</taxon>
        <taxon>Rhizophoraceae</taxon>
        <taxon>Rhizophora</taxon>
    </lineage>
</organism>
<evidence type="ECO:0000313" key="1">
    <source>
        <dbReference type="EMBL" id="MBX49764.1"/>
    </source>
</evidence>